<dbReference type="Pfam" id="PF01059">
    <property type="entry name" value="Oxidored_q5_N"/>
    <property type="match status" value="1"/>
</dbReference>
<dbReference type="PANTHER" id="PTHR43507:SF20">
    <property type="entry name" value="NADH-UBIQUINONE OXIDOREDUCTASE CHAIN 4"/>
    <property type="match status" value="1"/>
</dbReference>
<dbReference type="GO" id="GO:0042773">
    <property type="term" value="P:ATP synthesis coupled electron transport"/>
    <property type="evidence" value="ECO:0007669"/>
    <property type="project" value="InterPro"/>
</dbReference>
<evidence type="ECO:0000256" key="1">
    <source>
        <dbReference type="ARBA" id="ARBA00004225"/>
    </source>
</evidence>
<dbReference type="CTD" id="4538"/>
<dbReference type="GeneID" id="9830119"/>
<dbReference type="Pfam" id="PF00361">
    <property type="entry name" value="Proton_antipo_M"/>
    <property type="match status" value="1"/>
</dbReference>
<evidence type="ECO:0000256" key="9">
    <source>
        <dbReference type="ARBA" id="ARBA00022982"/>
    </source>
</evidence>
<evidence type="ECO:0000256" key="16">
    <source>
        <dbReference type="RuleBase" id="RU003297"/>
    </source>
</evidence>
<feature type="transmembrane region" description="Helical" evidence="16">
    <location>
        <begin position="115"/>
        <end position="134"/>
    </location>
</feature>
<comment type="similarity">
    <text evidence="2 16">Belongs to the complex I subunit 4 family.</text>
</comment>
<dbReference type="GO" id="GO:0003954">
    <property type="term" value="F:NADH dehydrogenase activity"/>
    <property type="evidence" value="ECO:0007669"/>
    <property type="project" value="TreeGrafter"/>
</dbReference>
<dbReference type="EC" id="7.1.1.2" evidence="3 16"/>
<feature type="transmembrane region" description="Helical" evidence="16">
    <location>
        <begin position="21"/>
        <end position="42"/>
    </location>
</feature>
<keyword evidence="9 16" id="KW-0249">Electron transport</keyword>
<evidence type="ECO:0000256" key="4">
    <source>
        <dbReference type="ARBA" id="ARBA00021006"/>
    </source>
</evidence>
<dbReference type="EMBL" id="HM174253">
    <property type="protein sequence ID" value="ADI79394.1"/>
    <property type="molecule type" value="Genomic_DNA"/>
</dbReference>
<feature type="transmembrane region" description="Helical" evidence="16">
    <location>
        <begin position="305"/>
        <end position="326"/>
    </location>
</feature>
<evidence type="ECO:0000256" key="6">
    <source>
        <dbReference type="ARBA" id="ARBA00022660"/>
    </source>
</evidence>
<sequence>MLGLLVSFTSLFLLLALSKKSWYVTLWGLCCVCLLSLTTLLVGEWNYVSTSSWVAVDGMSRVLVSLTLWILLMMVLASQEVKVSRNKEKGFLYFVLGLGFVLLFCFCLSSTFAFYFFFEASLIPTLLLILGWGYQPERLQAGMYMMIYTLAASLPLLFGLVLMQFIHSSSNLLFNHMLRGGLIEHMMLNWLAFILFSAFLVKLPMFSVHLWLPKAHVEAPVAGSMILAAILLKLGGYGILRVYQYSNFVGTESLIFLLAVGLWGGMLCSIACFRQVDFKALIAYSSIGHMALVLAGVFSESSWGWGGAVVLMVSHAFCSSALFALANYSYSKTATRSVMLVGGMLAVSPSLTLWWFLFSALNMACPPSINLMGEIMIFPSSMFYFGPFVLPVAMMSFLAALYSMYLYTVTQHGGNPKYLNSFITYKPLTLTLLSLHWLPANFAILKAETVFF</sequence>
<organism evidence="19">
    <name type="scientific">Ceraesignum maximum</name>
    <dbReference type="NCBI Taxonomy" id="1522080"/>
    <lineage>
        <taxon>Eukaryota</taxon>
        <taxon>Metazoa</taxon>
        <taxon>Spiralia</taxon>
        <taxon>Lophotrochozoa</taxon>
        <taxon>Mollusca</taxon>
        <taxon>Gastropoda</taxon>
        <taxon>Caenogastropoda</taxon>
        <taxon>Littorinimorpha</taxon>
        <taxon>Vermetoidea</taxon>
        <taxon>Vermetidae</taxon>
        <taxon>Ceraesignum</taxon>
    </lineage>
</organism>
<keyword evidence="14 16" id="KW-0472">Membrane</keyword>
<feature type="transmembrane region" description="Helical" evidence="16">
    <location>
        <begin position="62"/>
        <end position="78"/>
    </location>
</feature>
<keyword evidence="11 16" id="KW-0520">NAD</keyword>
<evidence type="ECO:0000313" key="19">
    <source>
        <dbReference type="EMBL" id="ADI79394.1"/>
    </source>
</evidence>
<comment type="subcellular location">
    <subcellularLocation>
        <location evidence="1 16">Mitochondrion membrane</location>
        <topology evidence="1 16">Multi-pass membrane protein</topology>
    </subcellularLocation>
</comment>
<dbReference type="AlphaFoldDB" id="E2FLS8"/>
<dbReference type="InterPro" id="IPR001750">
    <property type="entry name" value="ND/Mrp_TM"/>
</dbReference>
<evidence type="ECO:0000259" key="17">
    <source>
        <dbReference type="Pfam" id="PF00361"/>
    </source>
</evidence>
<dbReference type="GO" id="GO:0015990">
    <property type="term" value="P:electron transport coupled proton transport"/>
    <property type="evidence" value="ECO:0007669"/>
    <property type="project" value="TreeGrafter"/>
</dbReference>
<protein>
    <recommendedName>
        <fullName evidence="4 16">NADH-ubiquinone oxidoreductase chain 4</fullName>
        <ecNumber evidence="3 16">7.1.1.2</ecNumber>
    </recommendedName>
</protein>
<dbReference type="PANTHER" id="PTHR43507">
    <property type="entry name" value="NADH-UBIQUINONE OXIDOREDUCTASE CHAIN 4"/>
    <property type="match status" value="1"/>
</dbReference>
<evidence type="ECO:0000256" key="7">
    <source>
        <dbReference type="ARBA" id="ARBA00022692"/>
    </source>
</evidence>
<dbReference type="GO" id="GO:0048039">
    <property type="term" value="F:ubiquinone binding"/>
    <property type="evidence" value="ECO:0007669"/>
    <property type="project" value="TreeGrafter"/>
</dbReference>
<evidence type="ECO:0000256" key="8">
    <source>
        <dbReference type="ARBA" id="ARBA00022967"/>
    </source>
</evidence>
<keyword evidence="10 16" id="KW-1133">Transmembrane helix</keyword>
<feature type="transmembrane region" description="Helical" evidence="16">
    <location>
        <begin position="255"/>
        <end position="273"/>
    </location>
</feature>
<keyword evidence="13 16" id="KW-0496">Mitochondrion</keyword>
<feature type="transmembrane region" description="Helical" evidence="16">
    <location>
        <begin position="338"/>
        <end position="361"/>
    </location>
</feature>
<dbReference type="GO" id="GO:0008137">
    <property type="term" value="F:NADH dehydrogenase (ubiquinone) activity"/>
    <property type="evidence" value="ECO:0007669"/>
    <property type="project" value="UniProtKB-UniRule"/>
</dbReference>
<keyword evidence="7 16" id="KW-0812">Transmembrane</keyword>
<dbReference type="InterPro" id="IPR000260">
    <property type="entry name" value="NADH4_N"/>
</dbReference>
<feature type="transmembrane region" description="Helical" evidence="16">
    <location>
        <begin position="224"/>
        <end position="243"/>
    </location>
</feature>
<keyword evidence="12 16" id="KW-0830">Ubiquinone</keyword>
<dbReference type="InterPro" id="IPR003918">
    <property type="entry name" value="NADH_UbQ_OxRdtase"/>
</dbReference>
<evidence type="ECO:0000256" key="11">
    <source>
        <dbReference type="ARBA" id="ARBA00023027"/>
    </source>
</evidence>
<keyword evidence="5 16" id="KW-0813">Transport</keyword>
<feature type="transmembrane region" description="Helical" evidence="16">
    <location>
        <begin position="146"/>
        <end position="167"/>
    </location>
</feature>
<evidence type="ECO:0000256" key="2">
    <source>
        <dbReference type="ARBA" id="ARBA00009025"/>
    </source>
</evidence>
<reference evidence="19" key="1">
    <citation type="journal article" date="2010" name="BMC Genomics">
        <title>Sessile snails, dynamic genomes: gene rearrangements within the mitochondrial genome of a family of caenogastropod molluscs.</title>
        <authorList>
            <person name="Rawlings T.A."/>
            <person name="MacInnis M.J."/>
            <person name="Bieler R."/>
            <person name="Boore J.L."/>
            <person name="Collins T.M."/>
        </authorList>
    </citation>
    <scope>NUCLEOTIDE SEQUENCE</scope>
    <source>
        <tissue evidence="19">Foot</tissue>
    </source>
</reference>
<evidence type="ECO:0000256" key="3">
    <source>
        <dbReference type="ARBA" id="ARBA00012944"/>
    </source>
</evidence>
<dbReference type="PRINTS" id="PR01437">
    <property type="entry name" value="NUOXDRDTASE4"/>
</dbReference>
<geneLocation type="mitochondrion" evidence="19"/>
<proteinExistence type="inferred from homology"/>
<feature type="transmembrane region" description="Helical" evidence="16">
    <location>
        <begin position="381"/>
        <end position="407"/>
    </location>
</feature>
<accession>E2FLS8</accession>
<evidence type="ECO:0000256" key="5">
    <source>
        <dbReference type="ARBA" id="ARBA00022448"/>
    </source>
</evidence>
<keyword evidence="8" id="KW-1278">Translocase</keyword>
<gene>
    <name evidence="19" type="primary">ND4</name>
</gene>
<dbReference type="GO" id="GO:0031966">
    <property type="term" value="C:mitochondrial membrane"/>
    <property type="evidence" value="ECO:0007669"/>
    <property type="project" value="UniProtKB-SubCell"/>
</dbReference>
<feature type="domain" description="NADH:ubiquinone oxidoreductase chain 4 N-terminal" evidence="18">
    <location>
        <begin position="1"/>
        <end position="104"/>
    </location>
</feature>
<feature type="domain" description="NADH:quinone oxidoreductase/Mrp antiporter transmembrane" evidence="17">
    <location>
        <begin position="112"/>
        <end position="384"/>
    </location>
</feature>
<name>E2FLS8_9CAEN</name>
<comment type="function">
    <text evidence="16">Core subunit of the mitochondrial membrane respiratory chain NADH dehydrogenase (Complex I) which catalyzes electron transfer from NADH through the respiratory chain, using ubiquinone as an electron acceptor. Essential for the catalytic activity and assembly of complex I.</text>
</comment>
<evidence type="ECO:0000256" key="15">
    <source>
        <dbReference type="ARBA" id="ARBA00049551"/>
    </source>
</evidence>
<evidence type="ECO:0000256" key="12">
    <source>
        <dbReference type="ARBA" id="ARBA00023075"/>
    </source>
</evidence>
<evidence type="ECO:0000256" key="14">
    <source>
        <dbReference type="ARBA" id="ARBA00023136"/>
    </source>
</evidence>
<dbReference type="RefSeq" id="YP_003934372.1">
    <property type="nucleotide sequence ID" value="NC_014583.1"/>
</dbReference>
<comment type="catalytic activity">
    <reaction evidence="15 16">
        <text>a ubiquinone + NADH + 5 H(+)(in) = a ubiquinol + NAD(+) + 4 H(+)(out)</text>
        <dbReference type="Rhea" id="RHEA:29091"/>
        <dbReference type="Rhea" id="RHEA-COMP:9565"/>
        <dbReference type="Rhea" id="RHEA-COMP:9566"/>
        <dbReference type="ChEBI" id="CHEBI:15378"/>
        <dbReference type="ChEBI" id="CHEBI:16389"/>
        <dbReference type="ChEBI" id="CHEBI:17976"/>
        <dbReference type="ChEBI" id="CHEBI:57540"/>
        <dbReference type="ChEBI" id="CHEBI:57945"/>
        <dbReference type="EC" id="7.1.1.2"/>
    </reaction>
</comment>
<feature type="transmembrane region" description="Helical" evidence="16">
    <location>
        <begin position="187"/>
        <end position="212"/>
    </location>
</feature>
<evidence type="ECO:0000256" key="13">
    <source>
        <dbReference type="ARBA" id="ARBA00023128"/>
    </source>
</evidence>
<evidence type="ECO:0000256" key="10">
    <source>
        <dbReference type="ARBA" id="ARBA00022989"/>
    </source>
</evidence>
<feature type="transmembrane region" description="Helical" evidence="16">
    <location>
        <begin position="280"/>
        <end position="299"/>
    </location>
</feature>
<evidence type="ECO:0000259" key="18">
    <source>
        <dbReference type="Pfam" id="PF01059"/>
    </source>
</evidence>
<feature type="transmembrane region" description="Helical" evidence="16">
    <location>
        <begin position="90"/>
        <end position="109"/>
    </location>
</feature>
<keyword evidence="6 16" id="KW-0679">Respiratory chain</keyword>